<evidence type="ECO:0000313" key="2">
    <source>
        <dbReference type="Proteomes" id="UP000054485"/>
    </source>
</evidence>
<name>A0A0D0AUR9_9AGAM</name>
<evidence type="ECO:0000313" key="1">
    <source>
        <dbReference type="EMBL" id="KIK38097.1"/>
    </source>
</evidence>
<accession>A0A0D0AUR9</accession>
<dbReference type="HOGENOM" id="CLU_1090614_0_0_1"/>
<protein>
    <submittedName>
        <fullName evidence="1">Unplaced genomic scaffold CY34scaffold_280, whole genome shotgun sequence</fullName>
    </submittedName>
</protein>
<dbReference type="AlphaFoldDB" id="A0A0D0AUR9"/>
<reference evidence="1 2" key="1">
    <citation type="submission" date="2014-04" db="EMBL/GenBank/DDBJ databases">
        <authorList>
            <consortium name="DOE Joint Genome Institute"/>
            <person name="Kuo A."/>
            <person name="Ruytinx J."/>
            <person name="Rineau F."/>
            <person name="Colpaert J."/>
            <person name="Kohler A."/>
            <person name="Nagy L.G."/>
            <person name="Floudas D."/>
            <person name="Copeland A."/>
            <person name="Barry K.W."/>
            <person name="Cichocki N."/>
            <person name="Veneault-Fourrey C."/>
            <person name="LaButti K."/>
            <person name="Lindquist E.A."/>
            <person name="Lipzen A."/>
            <person name="Lundell T."/>
            <person name="Morin E."/>
            <person name="Murat C."/>
            <person name="Sun H."/>
            <person name="Tunlid A."/>
            <person name="Henrissat B."/>
            <person name="Grigoriev I.V."/>
            <person name="Hibbett D.S."/>
            <person name="Martin F."/>
            <person name="Nordberg H.P."/>
            <person name="Cantor M.N."/>
            <person name="Hua S.X."/>
        </authorList>
    </citation>
    <scope>NUCLEOTIDE SEQUENCE [LARGE SCALE GENOMIC DNA]</scope>
    <source>
        <strain evidence="1 2">UH-Slu-Lm8-n1</strain>
    </source>
</reference>
<keyword evidence="2" id="KW-1185">Reference proteome</keyword>
<gene>
    <name evidence="1" type="ORF">CY34DRAFT_414253</name>
</gene>
<reference evidence="2" key="2">
    <citation type="submission" date="2015-01" db="EMBL/GenBank/DDBJ databases">
        <title>Evolutionary Origins and Diversification of the Mycorrhizal Mutualists.</title>
        <authorList>
            <consortium name="DOE Joint Genome Institute"/>
            <consortium name="Mycorrhizal Genomics Consortium"/>
            <person name="Kohler A."/>
            <person name="Kuo A."/>
            <person name="Nagy L.G."/>
            <person name="Floudas D."/>
            <person name="Copeland A."/>
            <person name="Barry K.W."/>
            <person name="Cichocki N."/>
            <person name="Veneault-Fourrey C."/>
            <person name="LaButti K."/>
            <person name="Lindquist E.A."/>
            <person name="Lipzen A."/>
            <person name="Lundell T."/>
            <person name="Morin E."/>
            <person name="Murat C."/>
            <person name="Riley R."/>
            <person name="Ohm R."/>
            <person name="Sun H."/>
            <person name="Tunlid A."/>
            <person name="Henrissat B."/>
            <person name="Grigoriev I.V."/>
            <person name="Hibbett D.S."/>
            <person name="Martin F."/>
        </authorList>
    </citation>
    <scope>NUCLEOTIDE SEQUENCE [LARGE SCALE GENOMIC DNA]</scope>
    <source>
        <strain evidence="2">UH-Slu-Lm8-n1</strain>
    </source>
</reference>
<organism evidence="1 2">
    <name type="scientific">Suillus luteus UH-Slu-Lm8-n1</name>
    <dbReference type="NCBI Taxonomy" id="930992"/>
    <lineage>
        <taxon>Eukaryota</taxon>
        <taxon>Fungi</taxon>
        <taxon>Dikarya</taxon>
        <taxon>Basidiomycota</taxon>
        <taxon>Agaricomycotina</taxon>
        <taxon>Agaricomycetes</taxon>
        <taxon>Agaricomycetidae</taxon>
        <taxon>Boletales</taxon>
        <taxon>Suillineae</taxon>
        <taxon>Suillaceae</taxon>
        <taxon>Suillus</taxon>
    </lineage>
</organism>
<sequence>MLAGVTCPQIKCLPERPGLGERTISKSDQISNSNRSLYLVLFNSTTSQTSPYTFKPHTMSSNSNSMFRNFERITLKEPKTSSQRGRCNQRFISQREFNGVERDGLSDGHEYNPKSHDVNRLAIKKPKEFNGGRNKVKLDRNERALVRALAKRGKWEHKEIAAVFHVSLSLIKRTVANSYTAVSDREWEDEDFYNQSDLEELILGVSLVNSTVCPWNSCIAFAAAAACPGEKEQTKGSSNRDIIERLLLADTTLFH</sequence>
<proteinExistence type="predicted"/>
<dbReference type="Proteomes" id="UP000054485">
    <property type="component" value="Unassembled WGS sequence"/>
</dbReference>
<dbReference type="EMBL" id="KN835411">
    <property type="protein sequence ID" value="KIK38097.1"/>
    <property type="molecule type" value="Genomic_DNA"/>
</dbReference>
<dbReference type="InParanoid" id="A0A0D0AUR9"/>
<dbReference type="OrthoDB" id="2666488at2759"/>